<dbReference type="Proteomes" id="UP000001299">
    <property type="component" value="Chromosome 1"/>
</dbReference>
<protein>
    <submittedName>
        <fullName evidence="1">Uncharacterized protein</fullName>
    </submittedName>
</protein>
<dbReference type="AlphaFoldDB" id="E0RZS0"/>
<gene>
    <name evidence="1" type="ordered locus">bpr_I2754</name>
</gene>
<reference evidence="1 2" key="1">
    <citation type="journal article" date="2010" name="PLoS ONE">
        <title>The glycobiome of the rumen bacterium Butyrivibrio proteoclasticus B316(T) highlights adaptation to a polysaccharide-rich environment.</title>
        <authorList>
            <person name="Kelly W.J."/>
            <person name="Leahy S.C."/>
            <person name="Altermann E."/>
            <person name="Yeoman C.J."/>
            <person name="Dunne J.C."/>
            <person name="Kong Z."/>
            <person name="Pacheco D.M."/>
            <person name="Li D."/>
            <person name="Noel S.J."/>
            <person name="Moon C.D."/>
            <person name="Cookson A.L."/>
            <person name="Attwood G.T."/>
        </authorList>
    </citation>
    <scope>NUCLEOTIDE SEQUENCE [LARGE SCALE GENOMIC DNA]</scope>
    <source>
        <strain evidence="2">ATCC 51982 / DSM 14932 / B316</strain>
    </source>
</reference>
<sequence>MSSVLEGFKVINVNEISSKSQLTLFQDTMRFNKATASELNFPAFVRLLINECDGGFKLAVEVCNGHCKEAIRFSELKEKQNYAINIKHPATMVMVRRFLDFSHEEDERVQFKVNGTYYLEENVIIYDLSEARKEITKSKKKTMNKKITNTEGDVS</sequence>
<organism evidence="1 2">
    <name type="scientific">Butyrivibrio proteoclasticus (strain ATCC 51982 / DSM 14932 / B316)</name>
    <name type="common">Clostridium proteoclasticum</name>
    <dbReference type="NCBI Taxonomy" id="515622"/>
    <lineage>
        <taxon>Bacteria</taxon>
        <taxon>Bacillati</taxon>
        <taxon>Bacillota</taxon>
        <taxon>Clostridia</taxon>
        <taxon>Lachnospirales</taxon>
        <taxon>Lachnospiraceae</taxon>
        <taxon>Butyrivibrio</taxon>
    </lineage>
</organism>
<evidence type="ECO:0000313" key="2">
    <source>
        <dbReference type="Proteomes" id="UP000001299"/>
    </source>
</evidence>
<dbReference type="HOGENOM" id="CLU_138371_0_0_9"/>
<dbReference type="KEGG" id="bpb:bpr_I2754"/>
<keyword evidence="2" id="KW-1185">Reference proteome</keyword>
<dbReference type="RefSeq" id="WP_013282139.1">
    <property type="nucleotide sequence ID" value="NC_014387.1"/>
</dbReference>
<dbReference type="eggNOG" id="ENOG5032AR7">
    <property type="taxonomic scope" value="Bacteria"/>
</dbReference>
<accession>E0RZS0</accession>
<dbReference type="STRING" id="515622.bpr_I2754"/>
<evidence type="ECO:0000313" key="1">
    <source>
        <dbReference type="EMBL" id="ADL35486.1"/>
    </source>
</evidence>
<proteinExistence type="predicted"/>
<name>E0RZS0_BUTPB</name>
<dbReference type="EMBL" id="CP001810">
    <property type="protein sequence ID" value="ADL35486.1"/>
    <property type="molecule type" value="Genomic_DNA"/>
</dbReference>